<dbReference type="EMBL" id="ML119726">
    <property type="protein sequence ID" value="RPA77465.1"/>
    <property type="molecule type" value="Genomic_DNA"/>
</dbReference>
<dbReference type="Gene3D" id="3.40.50.300">
    <property type="entry name" value="P-loop containing nucleotide triphosphate hydrolases"/>
    <property type="match status" value="1"/>
</dbReference>
<accession>A0A3N4HUJ2</accession>
<evidence type="ECO:0000313" key="2">
    <source>
        <dbReference type="EMBL" id="RPA77465.1"/>
    </source>
</evidence>
<dbReference type="Pfam" id="PF00931">
    <property type="entry name" value="NB-ARC"/>
    <property type="match status" value="1"/>
</dbReference>
<evidence type="ECO:0000313" key="3">
    <source>
        <dbReference type="Proteomes" id="UP000275078"/>
    </source>
</evidence>
<dbReference type="GO" id="GO:0006915">
    <property type="term" value="P:apoptotic process"/>
    <property type="evidence" value="ECO:0007669"/>
    <property type="project" value="UniProtKB-ARBA"/>
</dbReference>
<dbReference type="InterPro" id="IPR027417">
    <property type="entry name" value="P-loop_NTPase"/>
</dbReference>
<dbReference type="AlphaFoldDB" id="A0A3N4HUJ2"/>
<evidence type="ECO:0000259" key="1">
    <source>
        <dbReference type="Pfam" id="PF00931"/>
    </source>
</evidence>
<proteinExistence type="predicted"/>
<dbReference type="SUPFAM" id="SSF52540">
    <property type="entry name" value="P-loop containing nucleoside triphosphate hydrolases"/>
    <property type="match status" value="1"/>
</dbReference>
<sequence>MQGTAQDHWQGQYSEVVSRVSAYVKNVDTQKGLAYCVARLKEVSALEELEHIKLSDRKFEYPAFFTNVDQYLGIYEASHFLPRQKLMDLLLDKVRTNRICTVVGIAGSGKTQLVLRFSKNLRHTYSAVLWFDASQPQNLRESYRQISDRLDLMPLGARRPLKPPVLQSLFEDDCLMAVNSWLYQRVGRRYLLVFDNCDADLSNHLRKCFPEGENGDIIVTSRDAEVLNSVADGLHGPLVEGLTTDEAIELLLHTENPTLTNEERVHAHEIVCMLDCHPLSVDLASEYMRRLRKTYLNGLTMAT</sequence>
<feature type="domain" description="NB-ARC" evidence="1">
    <location>
        <begin position="85"/>
        <end position="252"/>
    </location>
</feature>
<dbReference type="Proteomes" id="UP000275078">
    <property type="component" value="Unassembled WGS sequence"/>
</dbReference>
<reference evidence="2 3" key="1">
    <citation type="journal article" date="2018" name="Nat. Ecol. Evol.">
        <title>Pezizomycetes genomes reveal the molecular basis of ectomycorrhizal truffle lifestyle.</title>
        <authorList>
            <person name="Murat C."/>
            <person name="Payen T."/>
            <person name="Noel B."/>
            <person name="Kuo A."/>
            <person name="Morin E."/>
            <person name="Chen J."/>
            <person name="Kohler A."/>
            <person name="Krizsan K."/>
            <person name="Balestrini R."/>
            <person name="Da Silva C."/>
            <person name="Montanini B."/>
            <person name="Hainaut M."/>
            <person name="Levati E."/>
            <person name="Barry K.W."/>
            <person name="Belfiori B."/>
            <person name="Cichocki N."/>
            <person name="Clum A."/>
            <person name="Dockter R.B."/>
            <person name="Fauchery L."/>
            <person name="Guy J."/>
            <person name="Iotti M."/>
            <person name="Le Tacon F."/>
            <person name="Lindquist E.A."/>
            <person name="Lipzen A."/>
            <person name="Malagnac F."/>
            <person name="Mello A."/>
            <person name="Molinier V."/>
            <person name="Miyauchi S."/>
            <person name="Poulain J."/>
            <person name="Riccioni C."/>
            <person name="Rubini A."/>
            <person name="Sitrit Y."/>
            <person name="Splivallo R."/>
            <person name="Traeger S."/>
            <person name="Wang M."/>
            <person name="Zifcakova L."/>
            <person name="Wipf D."/>
            <person name="Zambonelli A."/>
            <person name="Paolocci F."/>
            <person name="Nowrousian M."/>
            <person name="Ottonello S."/>
            <person name="Baldrian P."/>
            <person name="Spatafora J.W."/>
            <person name="Henrissat B."/>
            <person name="Nagy L.G."/>
            <person name="Aury J.M."/>
            <person name="Wincker P."/>
            <person name="Grigoriev I.V."/>
            <person name="Bonfante P."/>
            <person name="Martin F.M."/>
        </authorList>
    </citation>
    <scope>NUCLEOTIDE SEQUENCE [LARGE SCALE GENOMIC DNA]</scope>
    <source>
        <strain evidence="2 3">RN42</strain>
    </source>
</reference>
<name>A0A3N4HUJ2_ASCIM</name>
<dbReference type="OrthoDB" id="5086500at2759"/>
<keyword evidence="3" id="KW-1185">Reference proteome</keyword>
<dbReference type="GO" id="GO:0005829">
    <property type="term" value="C:cytosol"/>
    <property type="evidence" value="ECO:0007669"/>
    <property type="project" value="UniProtKB-ARBA"/>
</dbReference>
<dbReference type="STRING" id="1160509.A0A3N4HUJ2"/>
<dbReference type="PANTHER" id="PTHR22845:SF5">
    <property type="entry name" value="APOPTOTIC PROTEASE-ACTIVATING FACTOR 1"/>
    <property type="match status" value="1"/>
</dbReference>
<organism evidence="2 3">
    <name type="scientific">Ascobolus immersus RN42</name>
    <dbReference type="NCBI Taxonomy" id="1160509"/>
    <lineage>
        <taxon>Eukaryota</taxon>
        <taxon>Fungi</taxon>
        <taxon>Dikarya</taxon>
        <taxon>Ascomycota</taxon>
        <taxon>Pezizomycotina</taxon>
        <taxon>Pezizomycetes</taxon>
        <taxon>Pezizales</taxon>
        <taxon>Ascobolaceae</taxon>
        <taxon>Ascobolus</taxon>
    </lineage>
</organism>
<dbReference type="PANTHER" id="PTHR22845">
    <property type="entry name" value="APOPTOTIC PROTEASE-ACTIVATING FACTOR 1"/>
    <property type="match status" value="1"/>
</dbReference>
<gene>
    <name evidence="2" type="ORF">BJ508DRAFT_170546</name>
</gene>
<dbReference type="GO" id="GO:0043531">
    <property type="term" value="F:ADP binding"/>
    <property type="evidence" value="ECO:0007669"/>
    <property type="project" value="InterPro"/>
</dbReference>
<dbReference type="InterPro" id="IPR002182">
    <property type="entry name" value="NB-ARC"/>
</dbReference>
<protein>
    <recommendedName>
        <fullName evidence="1">NB-ARC domain-containing protein</fullName>
    </recommendedName>
</protein>